<gene>
    <name evidence="6" type="ORF">CF386_10940</name>
</gene>
<dbReference type="Pfam" id="PF12801">
    <property type="entry name" value="Fer4_5"/>
    <property type="match status" value="2"/>
</dbReference>
<feature type="transmembrane region" description="Helical" evidence="4">
    <location>
        <begin position="79"/>
        <end position="105"/>
    </location>
</feature>
<evidence type="ECO:0000259" key="5">
    <source>
        <dbReference type="Pfam" id="PF12801"/>
    </source>
</evidence>
<keyword evidence="4" id="KW-0812">Transmembrane</keyword>
<protein>
    <recommendedName>
        <fullName evidence="5">4Fe-4S ferredoxin-type domain-containing protein</fullName>
    </recommendedName>
</protein>
<comment type="subcellular location">
    <subcellularLocation>
        <location evidence="1">Cell membrane</location>
    </subcellularLocation>
</comment>
<feature type="transmembrane region" description="Helical" evidence="4">
    <location>
        <begin position="426"/>
        <end position="444"/>
    </location>
</feature>
<dbReference type="PANTHER" id="PTHR30224">
    <property type="entry name" value="ELECTRON TRANSPORT PROTEIN"/>
    <property type="match status" value="1"/>
</dbReference>
<feature type="transmembrane region" description="Helical" evidence="4">
    <location>
        <begin position="384"/>
        <end position="406"/>
    </location>
</feature>
<dbReference type="SUPFAM" id="SSF54862">
    <property type="entry name" value="4Fe-4S ferredoxins"/>
    <property type="match status" value="1"/>
</dbReference>
<reference evidence="6 7" key="1">
    <citation type="journal article" date="2016" name="Int. J. Syst. Evol. Microbiol.">
        <title>Paraphotobacterium marinum gen. nov., sp. nov., a member of the family Vibrionaceae, isolated from surface seawater.</title>
        <authorList>
            <person name="Huang Z."/>
            <person name="Dong C."/>
            <person name="Shao Z."/>
        </authorList>
    </citation>
    <scope>NUCLEOTIDE SEQUENCE [LARGE SCALE GENOMIC DNA]</scope>
    <source>
        <strain evidence="6 7">NSCS20N07D</strain>
    </source>
</reference>
<accession>A0A220VHA5</accession>
<evidence type="ECO:0000313" key="7">
    <source>
        <dbReference type="Proteomes" id="UP000242175"/>
    </source>
</evidence>
<evidence type="ECO:0000256" key="4">
    <source>
        <dbReference type="SAM" id="Phobius"/>
    </source>
</evidence>
<organism evidence="6 7">
    <name type="scientific">Paraphotobacterium marinum</name>
    <dbReference type="NCBI Taxonomy" id="1755811"/>
    <lineage>
        <taxon>Bacteria</taxon>
        <taxon>Pseudomonadati</taxon>
        <taxon>Pseudomonadota</taxon>
        <taxon>Gammaproteobacteria</taxon>
        <taxon>Vibrionales</taxon>
        <taxon>Vibrionaceae</taxon>
        <taxon>Paraphotobacterium</taxon>
    </lineage>
</organism>
<keyword evidence="2" id="KW-1003">Cell membrane</keyword>
<dbReference type="PANTHER" id="PTHR30224:SF4">
    <property type="entry name" value="ELECTRON TRANSPORT PROTEIN YCCM-RELATED"/>
    <property type="match status" value="1"/>
</dbReference>
<feature type="transmembrane region" description="Helical" evidence="4">
    <location>
        <begin position="456"/>
        <end position="473"/>
    </location>
</feature>
<dbReference type="InterPro" id="IPR017896">
    <property type="entry name" value="4Fe4S_Fe-S-bd"/>
</dbReference>
<feature type="transmembrane region" description="Helical" evidence="4">
    <location>
        <begin position="342"/>
        <end position="363"/>
    </location>
</feature>
<dbReference type="RefSeq" id="WP_089074470.1">
    <property type="nucleotide sequence ID" value="NZ_CBCSAM010000008.1"/>
</dbReference>
<feature type="transmembrane region" description="Helical" evidence="4">
    <location>
        <begin position="156"/>
        <end position="175"/>
    </location>
</feature>
<dbReference type="Proteomes" id="UP000242175">
    <property type="component" value="Chromosome small"/>
</dbReference>
<keyword evidence="3 4" id="KW-0472">Membrane</keyword>
<dbReference type="OrthoDB" id="9806398at2"/>
<dbReference type="EMBL" id="CP022356">
    <property type="protein sequence ID" value="ASK79562.1"/>
    <property type="molecule type" value="Genomic_DNA"/>
</dbReference>
<dbReference type="KEGG" id="pmai:CF386_10940"/>
<evidence type="ECO:0000256" key="2">
    <source>
        <dbReference type="ARBA" id="ARBA00022475"/>
    </source>
</evidence>
<feature type="domain" description="4Fe-4S ferredoxin-type" evidence="5">
    <location>
        <begin position="159"/>
        <end position="199"/>
    </location>
</feature>
<name>A0A220VHA5_9GAMM</name>
<feature type="transmembrane region" description="Helical" evidence="4">
    <location>
        <begin position="126"/>
        <end position="144"/>
    </location>
</feature>
<dbReference type="InterPro" id="IPR052378">
    <property type="entry name" value="NosR_regulator"/>
</dbReference>
<sequence>MPDKVGKQIPVKYLNNKPAFQKARLVWLEKIFLKFRKNFYIVQAIMFLLFLYLTIAPLFASVPKSHDTIFTNVTLLSQFLFWGVWYGFCLLSVIVIGRLWCGLLCPLGALSEWAGRLGLKREVPRWVKWNGWLVIMFLLVTILGQTMDVRDDPKGLALLFLYIFVLAFIVGLLFGKRGSRPWCRYFCPIGKILGVVSRLGILDFKPNKQRKKTEQLPEYIEGSLCPTDYNLSIKSTTNNCITCGACTHAKPKAMLGIYLRKPGFEVKNIMNHSPNWSEIIFILITPGLCAGGFLWLILNDYNVFRDYVGGILLDNNFMWFFNQASPLLSSQTWNQNFTWLDVISITLYMSFYGMIIALILAGTNAIASKLISCNKEQFKKSFKIITYQFIPVAILSIIIGLCGKFFEVLHDDFNLPELIEVWIKSIMLISSMLWTFILSYQYVFSLQSVAFYKKSMALLLVIINILMILYMWWPAILGQGYMSEVEMIRQHLIVPGK</sequence>
<feature type="transmembrane region" description="Helical" evidence="4">
    <location>
        <begin position="39"/>
        <end position="59"/>
    </location>
</feature>
<feature type="domain" description="4Fe-4S ferredoxin-type" evidence="5">
    <location>
        <begin position="81"/>
        <end position="121"/>
    </location>
</feature>
<evidence type="ECO:0000256" key="1">
    <source>
        <dbReference type="ARBA" id="ARBA00004236"/>
    </source>
</evidence>
<feature type="transmembrane region" description="Helical" evidence="4">
    <location>
        <begin position="279"/>
        <end position="298"/>
    </location>
</feature>
<proteinExistence type="predicted"/>
<keyword evidence="4" id="KW-1133">Transmembrane helix</keyword>
<dbReference type="GO" id="GO:0005886">
    <property type="term" value="C:plasma membrane"/>
    <property type="evidence" value="ECO:0007669"/>
    <property type="project" value="UniProtKB-SubCell"/>
</dbReference>
<evidence type="ECO:0000313" key="6">
    <source>
        <dbReference type="EMBL" id="ASK79562.1"/>
    </source>
</evidence>
<dbReference type="AlphaFoldDB" id="A0A220VHA5"/>
<evidence type="ECO:0000256" key="3">
    <source>
        <dbReference type="ARBA" id="ARBA00023136"/>
    </source>
</evidence>
<keyword evidence="7" id="KW-1185">Reference proteome</keyword>